<comment type="caution">
    <text evidence="3">The sequence shown here is derived from an EMBL/GenBank/DDBJ whole genome shotgun (WGS) entry which is preliminary data.</text>
</comment>
<keyword evidence="2" id="KW-0472">Membrane</keyword>
<protein>
    <submittedName>
        <fullName evidence="3">DUF1700 domain-containing protein</fullName>
    </submittedName>
</protein>
<keyword evidence="2" id="KW-1133">Transmembrane helix</keyword>
<dbReference type="EMBL" id="JACJLV010000012">
    <property type="protein sequence ID" value="MBM6826505.1"/>
    <property type="molecule type" value="Genomic_DNA"/>
</dbReference>
<feature type="compositionally biased region" description="Basic and acidic residues" evidence="1">
    <location>
        <begin position="77"/>
        <end position="90"/>
    </location>
</feature>
<evidence type="ECO:0000313" key="4">
    <source>
        <dbReference type="Proteomes" id="UP000713880"/>
    </source>
</evidence>
<dbReference type="AlphaFoldDB" id="A0A938X2J6"/>
<organism evidence="3 4">
    <name type="scientific">Mordavella massiliensis</name>
    <dbReference type="NCBI Taxonomy" id="1871024"/>
    <lineage>
        <taxon>Bacteria</taxon>
        <taxon>Bacillati</taxon>
        <taxon>Bacillota</taxon>
        <taxon>Clostridia</taxon>
        <taxon>Eubacteriales</taxon>
        <taxon>Clostridiaceae</taxon>
        <taxon>Mordavella</taxon>
    </lineage>
</organism>
<feature type="region of interest" description="Disordered" evidence="1">
    <location>
        <begin position="71"/>
        <end position="90"/>
    </location>
</feature>
<feature type="transmembrane region" description="Helical" evidence="2">
    <location>
        <begin position="135"/>
        <end position="154"/>
    </location>
</feature>
<accession>A0A938X2J6</accession>
<gene>
    <name evidence="3" type="ORF">H6A13_05195</name>
</gene>
<evidence type="ECO:0000313" key="3">
    <source>
        <dbReference type="EMBL" id="MBM6826505.1"/>
    </source>
</evidence>
<keyword evidence="4" id="KW-1185">Reference proteome</keyword>
<sequence length="157" mass="17507">MTRREFIDKLKAALEQDLSPGEVQEQVTFYNDYIRDEVRKGRTEEAVTAELGDPWAIARNIISAAEITGEGSFGQESEGRYQEPERRRSGAYREESGSQIHIFGAPSWWQILLVVLGVIGVIALVIAVIGGIFSLLAPILVPLLVILIIFQILGKRR</sequence>
<reference evidence="3" key="1">
    <citation type="submission" date="2020-08" db="EMBL/GenBank/DDBJ databases">
        <authorList>
            <person name="Cejkova D."/>
            <person name="Kubasova T."/>
            <person name="Jahodarova E."/>
            <person name="Rychlik I."/>
        </authorList>
    </citation>
    <scope>NUCLEOTIDE SEQUENCE</scope>
    <source>
        <strain evidence="3">An420c</strain>
    </source>
</reference>
<evidence type="ECO:0000256" key="1">
    <source>
        <dbReference type="SAM" id="MobiDB-lite"/>
    </source>
</evidence>
<evidence type="ECO:0000256" key="2">
    <source>
        <dbReference type="SAM" id="Phobius"/>
    </source>
</evidence>
<dbReference type="Proteomes" id="UP000713880">
    <property type="component" value="Unassembled WGS sequence"/>
</dbReference>
<dbReference type="Pfam" id="PF22564">
    <property type="entry name" value="HAAS"/>
    <property type="match status" value="1"/>
</dbReference>
<name>A0A938X2J6_9CLOT</name>
<proteinExistence type="predicted"/>
<dbReference type="RefSeq" id="WP_204908550.1">
    <property type="nucleotide sequence ID" value="NZ_JACJLV010000012.1"/>
</dbReference>
<reference evidence="3" key="2">
    <citation type="journal article" date="2021" name="Sci. Rep.">
        <title>The distribution of antibiotic resistance genes in chicken gut microbiota commensals.</title>
        <authorList>
            <person name="Juricova H."/>
            <person name="Matiasovicova J."/>
            <person name="Kubasova T."/>
            <person name="Cejkova D."/>
            <person name="Rychlik I."/>
        </authorList>
    </citation>
    <scope>NUCLEOTIDE SEQUENCE</scope>
    <source>
        <strain evidence="3">An420c</strain>
    </source>
</reference>
<keyword evidence="2" id="KW-0812">Transmembrane</keyword>
<feature type="transmembrane region" description="Helical" evidence="2">
    <location>
        <begin position="108"/>
        <end position="129"/>
    </location>
</feature>